<keyword evidence="2" id="KW-1185">Reference proteome</keyword>
<sequence>METVEIDFNKKYICLNEYYVERKSKIFCHRCVTEKEMFDNKTKVFNYHNTVLKTYANDIRNVKKCCKCCKTVTMFHKFDDCDVCYQGIIKLYEKLINQGKVAVLV</sequence>
<evidence type="ECO:0000313" key="2">
    <source>
        <dbReference type="Proteomes" id="UP000201861"/>
    </source>
</evidence>
<dbReference type="EMBL" id="KR011717">
    <property type="protein sequence ID" value="AKR17318.1"/>
    <property type="molecule type" value="Genomic_DNA"/>
</dbReference>
<accession>A0A162GU37</accession>
<name>A0A162GU37_9ABAC</name>
<dbReference type="GeneID" id="27429883"/>
<evidence type="ECO:0000313" key="1">
    <source>
        <dbReference type="EMBL" id="AKR17318.1"/>
    </source>
</evidence>
<reference evidence="1" key="1">
    <citation type="submission" date="2017-04" db="EMBL/GenBank/DDBJ databases">
        <title>Complete genome sequence of Urbanus proteus nucleopolyhedrovirus (UrprNPV).</title>
        <authorList>
            <person name="Santos E.R."/>
            <person name="Melo F.L."/>
            <person name="Sosa-Gomez D.R."/>
            <person name="Ribeiro B.M."/>
            <person name="Ardisson-Araujo D.M.P."/>
        </authorList>
    </citation>
    <scope>NUCLEOTIDE SEQUENCE [LARGE SCALE GENOMIC DNA]</scope>
    <source>
        <strain evidence="1">Southern Brazil</strain>
    </source>
</reference>
<dbReference type="KEGG" id="vg:27429883"/>
<proteinExistence type="predicted"/>
<dbReference type="Proteomes" id="UP000201861">
    <property type="component" value="Segment"/>
</dbReference>
<protein>
    <submittedName>
        <fullName evidence="1">Uncharacterized protein</fullName>
    </submittedName>
</protein>
<organism evidence="1 2">
    <name type="scientific">Urbanus proteus nucleopolyhedrovirus</name>
    <dbReference type="NCBI Taxonomy" id="1675866"/>
    <lineage>
        <taxon>Viruses</taxon>
        <taxon>Viruses incertae sedis</taxon>
        <taxon>Naldaviricetes</taxon>
        <taxon>Lefavirales</taxon>
        <taxon>Baculoviridae</taxon>
        <taxon>Alphabaculovirus</taxon>
        <taxon>Alphabaculovirus urprotei</taxon>
    </lineage>
</organism>
<dbReference type="RefSeq" id="YP_009250078.1">
    <property type="nucleotide sequence ID" value="NC_029997.2"/>
</dbReference>